<protein>
    <submittedName>
        <fullName evidence="1">Uncharacterized protein</fullName>
    </submittedName>
</protein>
<comment type="caution">
    <text evidence="1">The sequence shown here is derived from an EMBL/GenBank/DDBJ whole genome shotgun (WGS) entry which is preliminary data.</text>
</comment>
<dbReference type="Proteomes" id="UP000325313">
    <property type="component" value="Unassembled WGS sequence"/>
</dbReference>
<accession>A0A5B0RFQ3</accession>
<dbReference type="EMBL" id="VDEP01000203">
    <property type="protein sequence ID" value="KAA1124537.1"/>
    <property type="molecule type" value="Genomic_DNA"/>
</dbReference>
<gene>
    <name evidence="1" type="ORF">PGTUg99_011051</name>
</gene>
<reference evidence="1 2" key="1">
    <citation type="submission" date="2019-05" db="EMBL/GenBank/DDBJ databases">
        <title>Emergence of the Ug99 lineage of the wheat stem rust pathogen through somatic hybridization.</title>
        <authorList>
            <person name="Li F."/>
            <person name="Upadhyaya N.M."/>
            <person name="Sperschneider J."/>
            <person name="Matny O."/>
            <person name="Nguyen-Phuc H."/>
            <person name="Mago R."/>
            <person name="Raley C."/>
            <person name="Miller M.E."/>
            <person name="Silverstein K.A.T."/>
            <person name="Henningsen E."/>
            <person name="Hirsch C.D."/>
            <person name="Visser B."/>
            <person name="Pretorius Z.A."/>
            <person name="Steffenson B.J."/>
            <person name="Schwessinger B."/>
            <person name="Dodds P.N."/>
            <person name="Figueroa M."/>
        </authorList>
    </citation>
    <scope>NUCLEOTIDE SEQUENCE [LARGE SCALE GENOMIC DNA]</scope>
    <source>
        <strain evidence="1 2">Ug99</strain>
    </source>
</reference>
<name>A0A5B0RFQ3_PUCGR</name>
<organism evidence="1 2">
    <name type="scientific">Puccinia graminis f. sp. tritici</name>
    <dbReference type="NCBI Taxonomy" id="56615"/>
    <lineage>
        <taxon>Eukaryota</taxon>
        <taxon>Fungi</taxon>
        <taxon>Dikarya</taxon>
        <taxon>Basidiomycota</taxon>
        <taxon>Pucciniomycotina</taxon>
        <taxon>Pucciniomycetes</taxon>
        <taxon>Pucciniales</taxon>
        <taxon>Pucciniaceae</taxon>
        <taxon>Puccinia</taxon>
    </lineage>
</organism>
<evidence type="ECO:0000313" key="1">
    <source>
        <dbReference type="EMBL" id="KAA1124537.1"/>
    </source>
</evidence>
<sequence>MKLRDKLDVGASLSSEESPAAGTFLVSVTIKLHEASTCEWDRAWFFATEPTPCDSQHCDRVRSALELGASLSVSPLPSGFYQLLSDSALDSSTIPTIDDPQASRRFIPAVDLRGEFCGWLEQSGVQGASLSVPDSSRFPFHIQPLANLNKGMQNGLDRSKKEGYRL</sequence>
<evidence type="ECO:0000313" key="2">
    <source>
        <dbReference type="Proteomes" id="UP000325313"/>
    </source>
</evidence>
<proteinExistence type="predicted"/>
<dbReference type="AlphaFoldDB" id="A0A5B0RFQ3"/>